<evidence type="ECO:0000313" key="3">
    <source>
        <dbReference type="Proteomes" id="UP000326202"/>
    </source>
</evidence>
<dbReference type="SUPFAM" id="SSF51338">
    <property type="entry name" value="Composite domain of metallo-dependent hydrolases"/>
    <property type="match status" value="1"/>
</dbReference>
<protein>
    <submittedName>
        <fullName evidence="2">Amidohydrolase</fullName>
    </submittedName>
</protein>
<dbReference type="Proteomes" id="UP000326202">
    <property type="component" value="Chromosome"/>
</dbReference>
<dbReference type="KEGG" id="htq:FRZ44_17650"/>
<accession>A0A5J6MHA2</accession>
<name>A0A5J6MHA2_9PROT</name>
<dbReference type="RefSeq" id="WP_151176825.1">
    <property type="nucleotide sequence ID" value="NZ_CP042906.1"/>
</dbReference>
<organism evidence="2 3">
    <name type="scientific">Hypericibacter terrae</name>
    <dbReference type="NCBI Taxonomy" id="2602015"/>
    <lineage>
        <taxon>Bacteria</taxon>
        <taxon>Pseudomonadati</taxon>
        <taxon>Pseudomonadota</taxon>
        <taxon>Alphaproteobacteria</taxon>
        <taxon>Rhodospirillales</taxon>
        <taxon>Dongiaceae</taxon>
        <taxon>Hypericibacter</taxon>
    </lineage>
</organism>
<keyword evidence="3" id="KW-1185">Reference proteome</keyword>
<dbReference type="InterPro" id="IPR032466">
    <property type="entry name" value="Metal_Hydrolase"/>
</dbReference>
<proteinExistence type="predicted"/>
<dbReference type="AlphaFoldDB" id="A0A5J6MHA2"/>
<reference evidence="2 3" key="1">
    <citation type="submission" date="2019-08" db="EMBL/GenBank/DDBJ databases">
        <title>Hyperibacter terrae gen. nov., sp. nov. and Hyperibacter viscosus sp. nov., two new members in the family Rhodospirillaceae isolated from the rhizosphere of Hypericum perforatum.</title>
        <authorList>
            <person name="Noviana Z."/>
        </authorList>
    </citation>
    <scope>NUCLEOTIDE SEQUENCE [LARGE SCALE GENOMIC DNA]</scope>
    <source>
        <strain evidence="2 3">R5913</strain>
    </source>
</reference>
<sequence>MKPQLFTNVRIFDGEGTQPFPGEVLLEGNRIKTVAKGGGIARDGVEVIDGGGNTLMPGLTEAHSHITFTNIGKLKELGDIPQEEHLLLGLEFAKLLLDSGFTSLYSAASAKLRTEVVIRNAINAGRYPGPRLRAASPEITATGGLGDERQDHMYHTGIELIADGADAVRTTVRRCIREGVDTIKINISGDNFVRRKFGRECSYTDAEVQAAAEEAHARGVFLACHARANGAVKLALKYNFRVIYHCDFIEGETYDLLEAAKDDVFLAPAIGIIYTTAYEAEPWGINKAVADHMEMYTMLENCSKTYGELRKRGMRILPGGDYGFAWNPLGTNARDLEHFVNIIGYTPAEALSAATKLGGQIMDMPDLGLVKEGYLADLLLVRGNPAENVKILQDRDNLIMIMKDGAYHKRPGAAAETVQRAKQVVSVWE</sequence>
<dbReference type="PANTHER" id="PTHR43135">
    <property type="entry name" value="ALPHA-D-RIBOSE 1-METHYLPHOSPHONATE 5-TRIPHOSPHATE DIPHOSPHATASE"/>
    <property type="match status" value="1"/>
</dbReference>
<evidence type="ECO:0000313" key="2">
    <source>
        <dbReference type="EMBL" id="QEX16471.1"/>
    </source>
</evidence>
<evidence type="ECO:0000259" key="1">
    <source>
        <dbReference type="Pfam" id="PF01979"/>
    </source>
</evidence>
<dbReference type="SUPFAM" id="SSF51556">
    <property type="entry name" value="Metallo-dependent hydrolases"/>
    <property type="match status" value="1"/>
</dbReference>
<dbReference type="OrthoDB" id="9766983at2"/>
<keyword evidence="2" id="KW-0378">Hydrolase</keyword>
<gene>
    <name evidence="2" type="ORF">FRZ44_17650</name>
</gene>
<dbReference type="InterPro" id="IPR011059">
    <property type="entry name" value="Metal-dep_hydrolase_composite"/>
</dbReference>
<dbReference type="Gene3D" id="2.30.40.10">
    <property type="entry name" value="Urease, subunit C, domain 1"/>
    <property type="match status" value="1"/>
</dbReference>
<dbReference type="Pfam" id="PF01979">
    <property type="entry name" value="Amidohydro_1"/>
    <property type="match status" value="1"/>
</dbReference>
<dbReference type="InterPro" id="IPR051781">
    <property type="entry name" value="Metallo-dep_Hydrolase"/>
</dbReference>
<feature type="domain" description="Amidohydrolase-related" evidence="1">
    <location>
        <begin position="54"/>
        <end position="405"/>
    </location>
</feature>
<dbReference type="GO" id="GO:0016810">
    <property type="term" value="F:hydrolase activity, acting on carbon-nitrogen (but not peptide) bonds"/>
    <property type="evidence" value="ECO:0007669"/>
    <property type="project" value="InterPro"/>
</dbReference>
<dbReference type="PANTHER" id="PTHR43135:SF3">
    <property type="entry name" value="ALPHA-D-RIBOSE 1-METHYLPHOSPHONATE 5-TRIPHOSPHATE DIPHOSPHATASE"/>
    <property type="match status" value="1"/>
</dbReference>
<dbReference type="Gene3D" id="3.20.20.140">
    <property type="entry name" value="Metal-dependent hydrolases"/>
    <property type="match status" value="1"/>
</dbReference>
<dbReference type="InterPro" id="IPR006680">
    <property type="entry name" value="Amidohydro-rel"/>
</dbReference>
<dbReference type="EMBL" id="CP042906">
    <property type="protein sequence ID" value="QEX16471.1"/>
    <property type="molecule type" value="Genomic_DNA"/>
</dbReference>